<dbReference type="InterPro" id="IPR001478">
    <property type="entry name" value="PDZ"/>
</dbReference>
<dbReference type="Gene3D" id="2.30.42.10">
    <property type="match status" value="1"/>
</dbReference>
<dbReference type="PANTHER" id="PTHR42837">
    <property type="entry name" value="REGULATOR OF SIGMA-E PROTEASE RSEP"/>
    <property type="match status" value="1"/>
</dbReference>
<dbReference type="SUPFAM" id="SSF50156">
    <property type="entry name" value="PDZ domain-like"/>
    <property type="match status" value="1"/>
</dbReference>
<dbReference type="CDD" id="cd23081">
    <property type="entry name" value="cpPDZ_EcRseP-like"/>
    <property type="match status" value="1"/>
</dbReference>
<evidence type="ECO:0000259" key="12">
    <source>
        <dbReference type="PROSITE" id="PS50106"/>
    </source>
</evidence>
<evidence type="ECO:0000256" key="10">
    <source>
        <dbReference type="ARBA" id="ARBA00023136"/>
    </source>
</evidence>
<dbReference type="RefSeq" id="WP_022789162.1">
    <property type="nucleotide sequence ID" value="NZ_UHFX01000003.1"/>
</dbReference>
<name>A0A380LIV2_9FIRM</name>
<dbReference type="EMBL" id="UHFX01000003">
    <property type="protein sequence ID" value="SUO03789.1"/>
    <property type="molecule type" value="Genomic_DNA"/>
</dbReference>
<comment type="subcellular location">
    <subcellularLocation>
        <location evidence="2">Membrane</location>
        <topology evidence="2">Multi-pass membrane protein</topology>
    </subcellularLocation>
</comment>
<dbReference type="GeneID" id="77461641"/>
<keyword evidence="6 13" id="KW-0378">Hydrolase</keyword>
<keyword evidence="4 13" id="KW-0645">Protease</keyword>
<comment type="cofactor">
    <cofactor evidence="1">
        <name>Zn(2+)</name>
        <dbReference type="ChEBI" id="CHEBI:29105"/>
    </cofactor>
</comment>
<evidence type="ECO:0000256" key="9">
    <source>
        <dbReference type="ARBA" id="ARBA00023049"/>
    </source>
</evidence>
<keyword evidence="8 11" id="KW-1133">Transmembrane helix</keyword>
<dbReference type="InterPro" id="IPR004387">
    <property type="entry name" value="Pept_M50_Zn"/>
</dbReference>
<evidence type="ECO:0000313" key="13">
    <source>
        <dbReference type="EMBL" id="SUO03789.1"/>
    </source>
</evidence>
<dbReference type="Pfam" id="PF17820">
    <property type="entry name" value="PDZ_6"/>
    <property type="match status" value="1"/>
</dbReference>
<dbReference type="PROSITE" id="PS50106">
    <property type="entry name" value="PDZ"/>
    <property type="match status" value="1"/>
</dbReference>
<protein>
    <submittedName>
        <fullName evidence="13">RIP metalloprotease RseP</fullName>
        <ecNumber evidence="13">3.4.24.-</ecNumber>
    </submittedName>
</protein>
<evidence type="ECO:0000256" key="7">
    <source>
        <dbReference type="ARBA" id="ARBA00022833"/>
    </source>
</evidence>
<evidence type="ECO:0000256" key="5">
    <source>
        <dbReference type="ARBA" id="ARBA00022692"/>
    </source>
</evidence>
<evidence type="ECO:0000256" key="6">
    <source>
        <dbReference type="ARBA" id="ARBA00022801"/>
    </source>
</evidence>
<dbReference type="GO" id="GO:0016020">
    <property type="term" value="C:membrane"/>
    <property type="evidence" value="ECO:0007669"/>
    <property type="project" value="UniProtKB-SubCell"/>
</dbReference>
<feature type="transmembrane region" description="Helical" evidence="11">
    <location>
        <begin position="287"/>
        <end position="316"/>
    </location>
</feature>
<dbReference type="OrthoDB" id="9782003at2"/>
<keyword evidence="14" id="KW-1185">Reference proteome</keyword>
<dbReference type="InterPro" id="IPR008915">
    <property type="entry name" value="Peptidase_M50"/>
</dbReference>
<feature type="domain" description="PDZ" evidence="12">
    <location>
        <begin position="122"/>
        <end position="196"/>
    </location>
</feature>
<accession>A0A380LIV2</accession>
<keyword evidence="10 11" id="KW-0472">Membrane</keyword>
<dbReference type="GO" id="GO:0006508">
    <property type="term" value="P:proteolysis"/>
    <property type="evidence" value="ECO:0007669"/>
    <property type="project" value="UniProtKB-KW"/>
</dbReference>
<evidence type="ECO:0000256" key="1">
    <source>
        <dbReference type="ARBA" id="ARBA00001947"/>
    </source>
</evidence>
<dbReference type="InterPro" id="IPR041489">
    <property type="entry name" value="PDZ_6"/>
</dbReference>
<sequence>MQLVIGLIAFFFMLSVIVLIHELGHFMVARHFGVFCKEFSIGMGPLLYARQGKETQFSIRAIPFGGYVMMAGEEDGSQDEEDDWLKNVPDEKRLNHKPCWQQILVMVAGVCMNVVLAWVLFVGLSMTQGYVVEEPIAQVYEVVEGSPAQEAGLQPGDTIVKAADGEDTIEPETQYDFLEWLQYHHGNLELSVKRDDQTLTVPITPQLDEESNTYTLGYVVQAYAQPIPWYQGFYYGTLDMLDSSTAIFSALAHLIQGEGLQNLSGPVGIAQVTTQATSMGLRSYLSLFALISLNIGIFNILPIPAMDGGRILILLLEKLFRRKINTKIVENIIVASFVLLIGLFVFATYNDIIRLF</sequence>
<organism evidence="13 14">
    <name type="scientific">Faecalicoccus pleomorphus</name>
    <dbReference type="NCBI Taxonomy" id="1323"/>
    <lineage>
        <taxon>Bacteria</taxon>
        <taxon>Bacillati</taxon>
        <taxon>Bacillota</taxon>
        <taxon>Erysipelotrichia</taxon>
        <taxon>Erysipelotrichales</taxon>
        <taxon>Erysipelotrichaceae</taxon>
        <taxon>Faecalicoccus</taxon>
    </lineage>
</organism>
<evidence type="ECO:0000256" key="11">
    <source>
        <dbReference type="SAM" id="Phobius"/>
    </source>
</evidence>
<evidence type="ECO:0000256" key="2">
    <source>
        <dbReference type="ARBA" id="ARBA00004141"/>
    </source>
</evidence>
<dbReference type="AlphaFoldDB" id="A0A380LIV2"/>
<evidence type="ECO:0000256" key="3">
    <source>
        <dbReference type="ARBA" id="ARBA00007931"/>
    </source>
</evidence>
<dbReference type="PANTHER" id="PTHR42837:SF2">
    <property type="entry name" value="MEMBRANE METALLOPROTEASE ARASP2, CHLOROPLASTIC-RELATED"/>
    <property type="match status" value="1"/>
</dbReference>
<evidence type="ECO:0000256" key="4">
    <source>
        <dbReference type="ARBA" id="ARBA00022670"/>
    </source>
</evidence>
<evidence type="ECO:0000313" key="14">
    <source>
        <dbReference type="Proteomes" id="UP000255523"/>
    </source>
</evidence>
<reference evidence="13 14" key="1">
    <citation type="submission" date="2018-06" db="EMBL/GenBank/DDBJ databases">
        <authorList>
            <consortium name="Pathogen Informatics"/>
            <person name="Doyle S."/>
        </authorList>
    </citation>
    <scope>NUCLEOTIDE SEQUENCE [LARGE SCALE GENOMIC DNA]</scope>
    <source>
        <strain evidence="13 14">NCTC11087</strain>
    </source>
</reference>
<evidence type="ECO:0000256" key="8">
    <source>
        <dbReference type="ARBA" id="ARBA00022989"/>
    </source>
</evidence>
<dbReference type="CDD" id="cd06163">
    <property type="entry name" value="S2P-M50_PDZ_RseP-like"/>
    <property type="match status" value="1"/>
</dbReference>
<gene>
    <name evidence="13" type="primary">rseP</name>
    <name evidence="13" type="ORF">NCTC11087_00661</name>
</gene>
<feature type="transmembrane region" description="Helical" evidence="11">
    <location>
        <begin position="328"/>
        <end position="349"/>
    </location>
</feature>
<dbReference type="GO" id="GO:0004222">
    <property type="term" value="F:metalloendopeptidase activity"/>
    <property type="evidence" value="ECO:0007669"/>
    <property type="project" value="InterPro"/>
</dbReference>
<dbReference type="InterPro" id="IPR036034">
    <property type="entry name" value="PDZ_sf"/>
</dbReference>
<keyword evidence="5 11" id="KW-0812">Transmembrane</keyword>
<feature type="transmembrane region" description="Helical" evidence="11">
    <location>
        <begin position="103"/>
        <end position="124"/>
    </location>
</feature>
<comment type="similarity">
    <text evidence="3">Belongs to the peptidase M50B family.</text>
</comment>
<proteinExistence type="inferred from homology"/>
<feature type="transmembrane region" description="Helical" evidence="11">
    <location>
        <begin position="6"/>
        <end position="28"/>
    </location>
</feature>
<dbReference type="Proteomes" id="UP000255523">
    <property type="component" value="Unassembled WGS sequence"/>
</dbReference>
<dbReference type="EC" id="3.4.24.-" evidence="13"/>
<keyword evidence="9 13" id="KW-0482">Metalloprotease</keyword>
<dbReference type="Pfam" id="PF02163">
    <property type="entry name" value="Peptidase_M50"/>
    <property type="match status" value="1"/>
</dbReference>
<keyword evidence="7" id="KW-0862">Zinc</keyword>